<protein>
    <submittedName>
        <fullName evidence="2">Uncharacterized protein</fullName>
    </submittedName>
</protein>
<evidence type="ECO:0000313" key="3">
    <source>
        <dbReference type="Proteomes" id="UP000036834"/>
    </source>
</evidence>
<gene>
    <name evidence="2" type="ORF">ADS79_26830</name>
    <name evidence="1" type="ORF">BRE01_48790</name>
</gene>
<dbReference type="OrthoDB" id="2616789at2"/>
<comment type="caution">
    <text evidence="2">The sequence shown here is derived from an EMBL/GenBank/DDBJ whole genome shotgun (WGS) entry which is preliminary data.</text>
</comment>
<dbReference type="Proteomes" id="UP000319578">
    <property type="component" value="Unassembled WGS sequence"/>
</dbReference>
<keyword evidence="4" id="KW-1185">Reference proteome</keyword>
<dbReference type="STRING" id="54915.ADS79_26830"/>
<reference evidence="2" key="2">
    <citation type="submission" date="2015-07" db="EMBL/GenBank/DDBJ databases">
        <title>MeaNS - Measles Nucleotide Surveillance Program.</title>
        <authorList>
            <person name="Tran T."/>
            <person name="Druce J."/>
        </authorList>
    </citation>
    <scope>NUCLEOTIDE SEQUENCE</scope>
    <source>
        <strain evidence="2">DSM 9887</strain>
    </source>
</reference>
<dbReference type="EMBL" id="BJON01000020">
    <property type="protein sequence ID" value="GED71177.1"/>
    <property type="molecule type" value="Genomic_DNA"/>
</dbReference>
<organism evidence="2 3">
    <name type="scientific">Brevibacillus reuszeri</name>
    <dbReference type="NCBI Taxonomy" id="54915"/>
    <lineage>
        <taxon>Bacteria</taxon>
        <taxon>Bacillati</taxon>
        <taxon>Bacillota</taxon>
        <taxon>Bacilli</taxon>
        <taxon>Bacillales</taxon>
        <taxon>Paenibacillaceae</taxon>
        <taxon>Brevibacillus</taxon>
    </lineage>
</organism>
<evidence type="ECO:0000313" key="1">
    <source>
        <dbReference type="EMBL" id="GED71177.1"/>
    </source>
</evidence>
<dbReference type="EMBL" id="LGIQ01000011">
    <property type="protein sequence ID" value="KNB69490.1"/>
    <property type="molecule type" value="Genomic_DNA"/>
</dbReference>
<dbReference type="PATRIC" id="fig|54915.3.peg.4544"/>
<proteinExistence type="predicted"/>
<dbReference type="Proteomes" id="UP000036834">
    <property type="component" value="Unassembled WGS sequence"/>
</dbReference>
<accession>A0A0K9YMU6</accession>
<reference evidence="3" key="1">
    <citation type="submission" date="2015-07" db="EMBL/GenBank/DDBJ databases">
        <title>Genome sequencing project for genomic taxonomy and phylogenomics of Bacillus-like bacteria.</title>
        <authorList>
            <person name="Liu B."/>
            <person name="Wang J."/>
            <person name="Zhu Y."/>
            <person name="Liu G."/>
            <person name="Chen Q."/>
            <person name="Chen Z."/>
            <person name="Lan J."/>
            <person name="Che J."/>
            <person name="Ge C."/>
            <person name="Shi H."/>
            <person name="Pan Z."/>
            <person name="Liu X."/>
        </authorList>
    </citation>
    <scope>NUCLEOTIDE SEQUENCE [LARGE SCALE GENOMIC DNA]</scope>
    <source>
        <strain evidence="3">DSM 9887</strain>
    </source>
</reference>
<evidence type="ECO:0000313" key="4">
    <source>
        <dbReference type="Proteomes" id="UP000319578"/>
    </source>
</evidence>
<sequence>MIDVSEVITDPDFAQPFTVHRKGGDWVKGRWVSSDVPPIRMTGVVIVADAKTLEQLPEGDRVTGLMSFYSTQELFETREEGTSDQIEWRGERYRVKRVFPYVDYGYYKAVAERVKGK</sequence>
<evidence type="ECO:0000313" key="2">
    <source>
        <dbReference type="EMBL" id="KNB69490.1"/>
    </source>
</evidence>
<dbReference type="AlphaFoldDB" id="A0A0K9YMU6"/>
<dbReference type="RefSeq" id="WP_049741509.1">
    <property type="nucleotide sequence ID" value="NZ_BJON01000020.1"/>
</dbReference>
<name>A0A0K9YMU6_9BACL</name>
<reference evidence="1 4" key="3">
    <citation type="submission" date="2019-06" db="EMBL/GenBank/DDBJ databases">
        <title>Whole genome shotgun sequence of Brevibacillus reuszeri NBRC 15719.</title>
        <authorList>
            <person name="Hosoyama A."/>
            <person name="Uohara A."/>
            <person name="Ohji S."/>
            <person name="Ichikawa N."/>
        </authorList>
    </citation>
    <scope>NUCLEOTIDE SEQUENCE [LARGE SCALE GENOMIC DNA]</scope>
    <source>
        <strain evidence="1 4">NBRC 15719</strain>
    </source>
</reference>